<dbReference type="FunFam" id="3.40.50.10810:FF:000009">
    <property type="entry name" value="B-TFIID TATA-box-binding protein-associated factor 1"/>
    <property type="match status" value="1"/>
</dbReference>
<dbReference type="InterPro" id="IPR029052">
    <property type="entry name" value="Metallo-depent_PP-like"/>
</dbReference>
<keyword evidence="5" id="KW-0378">Hydrolase</keyword>
<evidence type="ECO:0000256" key="9">
    <source>
        <dbReference type="ARBA" id="ARBA00023125"/>
    </source>
</evidence>
<evidence type="ECO:0000256" key="6">
    <source>
        <dbReference type="ARBA" id="ARBA00022806"/>
    </source>
</evidence>
<keyword evidence="6" id="KW-0347">Helicase</keyword>
<dbReference type="InterPro" id="IPR022707">
    <property type="entry name" value="Mot1_central_dom"/>
</dbReference>
<dbReference type="SMART" id="SM00487">
    <property type="entry name" value="DEXDc"/>
    <property type="match status" value="1"/>
</dbReference>
<comment type="subunit">
    <text evidence="13">Forms the NCT transcriptional regulatory complex with nctA and nctB.</text>
</comment>
<accession>A0A9Q8SJS4</accession>
<keyword evidence="11" id="KW-0539">Nucleus</keyword>
<protein>
    <recommendedName>
        <fullName evidence="14">TATA-binding protein-associated factor mot1</fullName>
    </recommendedName>
    <alternativeName>
        <fullName evidence="16">Modifier of transcription 1</fullName>
    </alternativeName>
    <alternativeName>
        <fullName evidence="15">NCT transcriptional regulatory complex subunit mot1</fullName>
    </alternativeName>
</protein>
<dbReference type="GO" id="GO:0005524">
    <property type="term" value="F:ATP binding"/>
    <property type="evidence" value="ECO:0007669"/>
    <property type="project" value="UniProtKB-KW"/>
</dbReference>
<dbReference type="Pfam" id="PF08564">
    <property type="entry name" value="CDC37_C"/>
    <property type="match status" value="1"/>
</dbReference>
<keyword evidence="8" id="KW-0805">Transcription regulation</keyword>
<evidence type="ECO:0000256" key="2">
    <source>
        <dbReference type="ARBA" id="ARBA00007025"/>
    </source>
</evidence>
<dbReference type="PROSITE" id="PS51194">
    <property type="entry name" value="HELICASE_CTER"/>
    <property type="match status" value="1"/>
</dbReference>
<dbReference type="InterPro" id="IPR027417">
    <property type="entry name" value="P-loop_NTPase"/>
</dbReference>
<dbReference type="RefSeq" id="XP_049140102.1">
    <property type="nucleotide sequence ID" value="XM_049282959.1"/>
</dbReference>
<dbReference type="FunFam" id="1.25.10.10:FF:000445">
    <property type="entry name" value="Related to MOT1-transcriptional accessory protein"/>
    <property type="match status" value="1"/>
</dbReference>
<keyword evidence="4" id="KW-0547">Nucleotide-binding</keyword>
<evidence type="ECO:0000256" key="14">
    <source>
        <dbReference type="ARBA" id="ARBA00073046"/>
    </source>
</evidence>
<feature type="region of interest" description="Disordered" evidence="17">
    <location>
        <begin position="2820"/>
        <end position="2843"/>
    </location>
</feature>
<evidence type="ECO:0000256" key="8">
    <source>
        <dbReference type="ARBA" id="ARBA00023015"/>
    </source>
</evidence>
<comment type="subcellular location">
    <subcellularLocation>
        <location evidence="1">Nucleus</location>
    </subcellularLocation>
</comment>
<feature type="compositionally biased region" description="Basic residues" evidence="17">
    <location>
        <begin position="214"/>
        <end position="225"/>
    </location>
</feature>
<gene>
    <name evidence="20" type="ORF">CLUP02_03942</name>
</gene>
<organism evidence="20 21">
    <name type="scientific">Colletotrichum lupini</name>
    <dbReference type="NCBI Taxonomy" id="145971"/>
    <lineage>
        <taxon>Eukaryota</taxon>
        <taxon>Fungi</taxon>
        <taxon>Dikarya</taxon>
        <taxon>Ascomycota</taxon>
        <taxon>Pezizomycotina</taxon>
        <taxon>Sordariomycetes</taxon>
        <taxon>Hypocreomycetidae</taxon>
        <taxon>Glomerellales</taxon>
        <taxon>Glomerellaceae</taxon>
        <taxon>Colletotrichum</taxon>
        <taxon>Colletotrichum acutatum species complex</taxon>
    </lineage>
</organism>
<dbReference type="InterPro" id="IPR011989">
    <property type="entry name" value="ARM-like"/>
</dbReference>
<evidence type="ECO:0000256" key="16">
    <source>
        <dbReference type="ARBA" id="ARBA00081329"/>
    </source>
</evidence>
<evidence type="ECO:0000256" key="11">
    <source>
        <dbReference type="ARBA" id="ARBA00023242"/>
    </source>
</evidence>
<dbReference type="Gene3D" id="3.40.50.300">
    <property type="entry name" value="P-loop containing nucleotide triphosphate hydrolases"/>
    <property type="match status" value="1"/>
</dbReference>
<sequence length="3202" mass="354665">MTRVWCVAEEQAHTTATWQFGVSVWEKATPSQSVARGNGGGRPAGLLTQGREHRMPHANPEAYAILKSAERNFACGDECQSVRDGEKTQKLEEFRGETVPVSLRLHSSGGAPVRNGVAGLVALVKLSGGHDGMGMVARVITETRYRKGEVDEKGRCDGKRRPEKTTTTTGCRVADRVYCLLGSGGGRGGPGTLDCPGPSTPKFPFQSDVEVGQHHRHQQHPKAPKPPKASPKSLIAAPQQAPSPSPIHIHNHARLPRTALHSRLAPGWHCAPFSFFSRLDAYFLQQQLLRPFGTTPQRSTTRLRITPCIEILRVHAAFSHSIFHYRNLQQAPNQRGDFQPAPGRDRDLHPAPSPLPAFSISVRTGFVQSAFLSFPRYAHIHPKPCTVSANPNLPLGVSVRRVLYRIYLHFTSLSRSPHPICYSTNCHDSVSTPDCIISVWAREEVQSDDETLIKYILIQNGVESNHMTSLFSSNPTEILMSASSGFGSAEDAVLMMPVLSELDIQSNKRLILETGSTRLIRDTAVNQLADWQKQHPDELFNLLSRVVPYLRHKDWETRSTAAKAIGKITENAPLYDPNEDEDFAPVKKDEPEENGHVKKEEEKDATSFSSSELLKLGSLNVEHIIKFGRQLLRGGNIEYALASLDPPARLAHQKKTLNGRLGLLGRVFEDAEMPVLVEKEPSPLTPQESANGHNGTKESTTSHGQSQPAEEAGLSSRQLNVLKRKRKRELQKAAQGKGGFGDLTMRRTTTAGSEGFDETPAADADAKQKNGKVNDYFNLDRPADVDEESKVVSEFKGQVIPIKSEIEVDETMEGAEWPYDRLCDFLKVDLFDPSWETRHGAAMGIREVIRVHGGGAGRVRSKSRAENDRLNQAWLDDLACRLCCVLMLDRFTDYSSDTSVAPIRETIGQSLGSVLRHIPAESVHGIYKILYQMVMQDDLQLDMLQWSVCHGGMVGLRYVVAVRKDLLLEDSKMIDGVVRLVMKGLEEHDDDVRAVSAATLLPMTKEFVTLRPGSIDSLINIMWGSLADLGDDLSASTGKIMDLLATLCSYPEVLQAMETSAAQDEERSFTLLVPRLYPFLRHTITSVRLAVLKALMTFANLGAENSRGWLNGRILRLIFQNVLVERDRETLAMSLDVWTALVRSLAQTPEILADEFAAHVEPLMRLTLHPIGVSRHPLPMPAHLFQKPSGGTYAPVAVTPARKASSPDGPERANKRRRKSAKTDDVPVTSHTHDVDGHMIQGDVDLVGMDTLIRSRVSAAKAMGLIMSFIPVASLAEYDQLLLAGISDRASSTQLSACMIIDEYATNGPAEGAQRYAAPLQKIIETERPAHYGDLVSFMHRVRSQCQQLLNMFRDHGKVSSGRLPTLAVLVQGDEQAGPGAFSIAVADKVVGEDFDKLKKAMSPGQRLVASQMLSEAREVAVSAITDAKAAKDSRDVRIKAGAACALVAIKALPKKPSPLIKGIMDSIKTEDNQVLQSRSSATIARLVQVFNEMGRRGPADKVVSNLIKFSCVEVAETPEFTVHASKTDCVLSMQKEEDRVDHADAAKWAKEVKAARITRRGAKEALEILSKTYGAELLTAVPTIRVFMEDPLVKAFSGALPAEAKDPENTFGQEIVDALSLIRTLMPTLDKAIHPFIMEKVPLVIKALHSELSVFRYMAAKCMATICSVITVEGMTALVENVLPSISNPIDLNFRQGAIEAIYHLIAVMGDAILPYVIFLIVPVLGRMSDSDNEIRLIATTSFATLVKLVPLEAGIPDPPGLSEELLKGRDRERTFISQLLDPKKVESFPIPVAIKAELRSYQQDGVNWLHFLNKYHLHGILCDDMGLGKTLQTICMVASDHHQRAEEYAKTGAPDVRRLPSLVVCPPTLSGHWQQEIKTYAPFLSVTAYVGPPAERKSMKDNLDKTDIVVTSYDVCRNDADVLAKYNWNYVILDEGHLIKNPKAKITISVKKLASNHRLILTGTPIQNNVLELWSLFDFLMPGFLGAEKVFLDRFAKPIAASRFSKASSKEQEAGALAIEALHKQVLPFLLRRLKEEVLDDLPPKILQNYYCDLSDLQKKLFDDFTRKQGKKLQEEAGREDKDAKSHIFQALQYMRKLCNSPAMVMKPGHGMYEETQRILNKQGTSLEDPVHAPKLTALRDLLVDCGIGVEEAESNDPLYQPIKPHRALIFCQMKEMLDMVQNTVLKTMLPGVTHLRLDGGVEANKRQDIVNKFNSDPSYDVLLLTTSVGGLGLNLTGADTVIFVEHDWNPQKDMQAMDRAHRIGQKKVVNVYRLVTRGTLEEKILSLQRFKIDVASTVVNQQNAGLATMDTDQILDLFNLGDTGPSLISDKPQNSMEGREEDMVDIETGDVVTGKQPGKKAWLDDLGDLWDNRQYEESFDLDGFLKTMHTARSPSFFLSRPEKQAPGPMAMNGGSSGLVQFLSDLHLEASKDYSTFDFPVTAPFLLLSGDVGSLSEYDSYLGFIRCQTDRYEGVFLVLGNHEFHGLTYGGTLAEAARLEAEPSLRGRLHVLHRRGFDIPGSNVSILGCTLWTMVPEKAGAAVVGRVKDFQHIEGWSLEAHCAAHKADLCWLKREAREAVARGREVVVATHHAPSLEGTSEPRFEGSPWSSAFATDLLEEVGNSVPMICWVFGHTHFSTDTVVKGVRVQELKCLTADLIAELSYRDNNTAAGKIQNIPLNNIAFKVNNRCPHQLEAITHMHHIAETFRQDACRLQQMGVFYITHSLTSMLVDALELSDDSDVEVHPNVDKRSFIRAKQNQIHQERLQRKHQIETLKYERIINDGLMKRISNLLDALKSHASEAETRNPGEVAFQAVMESAGKPEDDQPPPRPEGIHADSEPLPSFSKMMAVLLDQVNKELDEKKPENRYKAMLEGVEGHLTKVQNLQKELFAKLAELEKEEGRKITSEGIHTGFDSSHVNKSKDTDKKEEQRKPELLNPNFDMTQSLPAKSTQSYDDDEEIEASPAAKKFAQIKADDYTSSAQYLSKNPQILTERETDGLLVLAFDAALESKDDFCRQCVHQALLLQYCRALGKDGVGMFFKRITTKGHQAQEVFFKDVQDTYGKIRNRAREIVKERASEPEGVEQIQLHAVEPGTEIKITIPPKDSEDPAVKEGRNIFETFSADFQKALESGSLDEVNKVLGKMKVEEAEDIVGKLGDAGILSLEEQIIDATTEEGQKALKDMEAAQAGSESGFAPDPE</sequence>
<dbReference type="KEGG" id="clup:CLUP02_03942"/>
<dbReference type="Pfam" id="PF00176">
    <property type="entry name" value="SNF2-rel_dom"/>
    <property type="match status" value="1"/>
</dbReference>
<feature type="region of interest" description="Disordered" evidence="17">
    <location>
        <begin position="3181"/>
        <end position="3202"/>
    </location>
</feature>
<dbReference type="Pfam" id="PF00149">
    <property type="entry name" value="Metallophos"/>
    <property type="match status" value="1"/>
</dbReference>
<feature type="region of interest" description="Disordered" evidence="17">
    <location>
        <begin position="189"/>
        <end position="249"/>
    </location>
</feature>
<dbReference type="SUPFAM" id="SSF52540">
    <property type="entry name" value="P-loop containing nucleoside triphosphate hydrolases"/>
    <property type="match status" value="2"/>
</dbReference>
<dbReference type="InterPro" id="IPR038189">
    <property type="entry name" value="Cdc37_Hsp90-bd_sf"/>
</dbReference>
<evidence type="ECO:0000256" key="10">
    <source>
        <dbReference type="ARBA" id="ARBA00023163"/>
    </source>
</evidence>
<dbReference type="InterPro" id="IPR013873">
    <property type="entry name" value="Cdc37_C"/>
</dbReference>
<evidence type="ECO:0000256" key="1">
    <source>
        <dbReference type="ARBA" id="ARBA00004123"/>
    </source>
</evidence>
<feature type="compositionally biased region" description="Basic and acidic residues" evidence="17">
    <location>
        <begin position="1221"/>
        <end position="1235"/>
    </location>
</feature>
<feature type="region of interest" description="Disordered" evidence="17">
    <location>
        <begin position="574"/>
        <end position="609"/>
    </location>
</feature>
<reference evidence="20" key="1">
    <citation type="journal article" date="2021" name="Mol. Plant Microbe Interact.">
        <title>Complete Genome Sequence of the Plant-Pathogenic Fungus Colletotrichum lupini.</title>
        <authorList>
            <person name="Baroncelli R."/>
            <person name="Pensec F."/>
            <person name="Da Lio D."/>
            <person name="Boufleur T."/>
            <person name="Vicente I."/>
            <person name="Sarrocco S."/>
            <person name="Picot A."/>
            <person name="Baraldi E."/>
            <person name="Sukno S."/>
            <person name="Thon M."/>
            <person name="Le Floch G."/>
        </authorList>
    </citation>
    <scope>NUCLEOTIDE SEQUENCE</scope>
    <source>
        <strain evidence="20">IMI 504893</strain>
    </source>
</reference>
<dbReference type="SMART" id="SM01070">
    <property type="entry name" value="CDC37_M"/>
    <property type="match status" value="1"/>
</dbReference>
<evidence type="ECO:0000313" key="21">
    <source>
        <dbReference type="Proteomes" id="UP000830671"/>
    </source>
</evidence>
<keyword evidence="10" id="KW-0804">Transcription</keyword>
<dbReference type="PANTHER" id="PTHR36498">
    <property type="entry name" value="TATA-BINDING PROTEIN-ASSOCIATED FACTOR 172"/>
    <property type="match status" value="1"/>
</dbReference>
<evidence type="ECO:0000256" key="4">
    <source>
        <dbReference type="ARBA" id="ARBA00022741"/>
    </source>
</evidence>
<dbReference type="GO" id="GO:0004386">
    <property type="term" value="F:helicase activity"/>
    <property type="evidence" value="ECO:0007669"/>
    <property type="project" value="UniProtKB-KW"/>
</dbReference>
<dbReference type="PROSITE" id="PS51192">
    <property type="entry name" value="HELICASE_ATP_BIND_1"/>
    <property type="match status" value="1"/>
</dbReference>
<dbReference type="GO" id="GO:0019901">
    <property type="term" value="F:protein kinase binding"/>
    <property type="evidence" value="ECO:0007669"/>
    <property type="project" value="InterPro"/>
</dbReference>
<evidence type="ECO:0000256" key="15">
    <source>
        <dbReference type="ARBA" id="ARBA00081280"/>
    </source>
</evidence>
<dbReference type="SMART" id="SM01069">
    <property type="entry name" value="CDC37_C"/>
    <property type="match status" value="1"/>
</dbReference>
<dbReference type="GO" id="GO:0017025">
    <property type="term" value="F:TBP-class protein binding"/>
    <property type="evidence" value="ECO:0007669"/>
    <property type="project" value="InterPro"/>
</dbReference>
<feature type="region of interest" description="Disordered" evidence="17">
    <location>
        <begin position="2905"/>
        <end position="2963"/>
    </location>
</feature>
<dbReference type="InterPro" id="IPR014001">
    <property type="entry name" value="Helicase_ATP-bd"/>
</dbReference>
<dbReference type="GO" id="GO:0016887">
    <property type="term" value="F:ATP hydrolysis activity"/>
    <property type="evidence" value="ECO:0007669"/>
    <property type="project" value="InterPro"/>
</dbReference>
<dbReference type="SMART" id="SM01071">
    <property type="entry name" value="CDC37_N"/>
    <property type="match status" value="1"/>
</dbReference>
<dbReference type="Proteomes" id="UP000830671">
    <property type="component" value="Chromosome 2"/>
</dbReference>
<dbReference type="SUPFAM" id="SSF48371">
    <property type="entry name" value="ARM repeat"/>
    <property type="match status" value="1"/>
</dbReference>
<evidence type="ECO:0000313" key="20">
    <source>
        <dbReference type="EMBL" id="UQC78465.1"/>
    </source>
</evidence>
<feature type="compositionally biased region" description="Basic and acidic residues" evidence="17">
    <location>
        <begin position="584"/>
        <end position="605"/>
    </location>
</feature>
<dbReference type="InterPro" id="IPR016024">
    <property type="entry name" value="ARM-type_fold"/>
</dbReference>
<dbReference type="InterPro" id="IPR000330">
    <property type="entry name" value="SNF2_N"/>
</dbReference>
<dbReference type="InterPro" id="IPR013855">
    <property type="entry name" value="Cdc37_N_dom"/>
</dbReference>
<dbReference type="InterPro" id="IPR004843">
    <property type="entry name" value="Calcineurin-like_PHP"/>
</dbReference>
<dbReference type="Pfam" id="PF00271">
    <property type="entry name" value="Helicase_C"/>
    <property type="match status" value="1"/>
</dbReference>
<dbReference type="FunFam" id="1.25.10.10:FF:000508">
    <property type="entry name" value="Probable helicase mot1"/>
    <property type="match status" value="1"/>
</dbReference>
<keyword evidence="21" id="KW-1185">Reference proteome</keyword>
<dbReference type="Pfam" id="PF08565">
    <property type="entry name" value="CDC37_M"/>
    <property type="match status" value="1"/>
</dbReference>
<keyword evidence="7" id="KW-0067">ATP-binding</keyword>
<evidence type="ECO:0000259" key="18">
    <source>
        <dbReference type="PROSITE" id="PS51192"/>
    </source>
</evidence>
<dbReference type="Pfam" id="PF03234">
    <property type="entry name" value="CDC37_N"/>
    <property type="match status" value="1"/>
</dbReference>
<dbReference type="SUPFAM" id="SSF56300">
    <property type="entry name" value="Metallo-dependent phosphatases"/>
    <property type="match status" value="1"/>
</dbReference>
<feature type="compositionally biased region" description="Basic and acidic residues" evidence="17">
    <location>
        <begin position="2923"/>
        <end position="2937"/>
    </location>
</feature>
<dbReference type="FunFam" id="3.40.50.300:FF:000428">
    <property type="entry name" value="TATA-binding protein-associated factor 172"/>
    <property type="match status" value="1"/>
</dbReference>
<feature type="domain" description="Helicase C-terminal" evidence="19">
    <location>
        <begin position="2157"/>
        <end position="2308"/>
    </location>
</feature>
<evidence type="ECO:0000256" key="5">
    <source>
        <dbReference type="ARBA" id="ARBA00022801"/>
    </source>
</evidence>
<dbReference type="SMART" id="SM00490">
    <property type="entry name" value="HELICc"/>
    <property type="match status" value="1"/>
</dbReference>
<name>A0A9Q8SJS4_9PEZI</name>
<dbReference type="EMBL" id="CP019474">
    <property type="protein sequence ID" value="UQC78465.1"/>
    <property type="molecule type" value="Genomic_DNA"/>
</dbReference>
<dbReference type="CDD" id="cd17999">
    <property type="entry name" value="DEXHc_Mot1"/>
    <property type="match status" value="1"/>
</dbReference>
<dbReference type="Gene3D" id="1.25.10.10">
    <property type="entry name" value="Leucine-rich Repeat Variant"/>
    <property type="match status" value="2"/>
</dbReference>
<dbReference type="FunFam" id="1.20.58.610:FF:000002">
    <property type="entry name" value="Hsp90 co-chaperone Cdc37, putative"/>
    <property type="match status" value="1"/>
</dbReference>
<evidence type="ECO:0000259" key="19">
    <source>
        <dbReference type="PROSITE" id="PS51194"/>
    </source>
</evidence>
<keyword evidence="9" id="KW-0238">DNA-binding</keyword>
<dbReference type="InterPro" id="IPR049730">
    <property type="entry name" value="SNF2/RAD54-like_C"/>
</dbReference>
<evidence type="ECO:0000256" key="3">
    <source>
        <dbReference type="ARBA" id="ARBA00022737"/>
    </source>
</evidence>
<feature type="region of interest" description="Disordered" evidence="17">
    <location>
        <begin position="1200"/>
        <end position="1235"/>
    </location>
</feature>
<feature type="compositionally biased region" description="Polar residues" evidence="17">
    <location>
        <begin position="685"/>
        <end position="708"/>
    </location>
</feature>
<evidence type="ECO:0000256" key="13">
    <source>
        <dbReference type="ARBA" id="ARBA00064550"/>
    </source>
</evidence>
<dbReference type="CDD" id="cd18793">
    <property type="entry name" value="SF2_C_SNF"/>
    <property type="match status" value="1"/>
</dbReference>
<evidence type="ECO:0000256" key="7">
    <source>
        <dbReference type="ARBA" id="ARBA00022840"/>
    </source>
</evidence>
<dbReference type="InterPro" id="IPR001650">
    <property type="entry name" value="Helicase_C-like"/>
</dbReference>
<dbReference type="Gene3D" id="1.20.58.610">
    <property type="entry name" value="Cdc37, Hsp90 binding domain"/>
    <property type="match status" value="1"/>
</dbReference>
<dbReference type="InterPro" id="IPR044078">
    <property type="entry name" value="Mot1_ATP-bd"/>
</dbReference>
<dbReference type="GO" id="GO:0005634">
    <property type="term" value="C:nucleus"/>
    <property type="evidence" value="ECO:0007669"/>
    <property type="project" value="UniProtKB-SubCell"/>
</dbReference>
<dbReference type="GeneID" id="73337969"/>
<feature type="compositionally biased region" description="Low complexity" evidence="17">
    <location>
        <begin position="230"/>
        <end position="242"/>
    </location>
</feature>
<dbReference type="InterPro" id="IPR013874">
    <property type="entry name" value="Cdc37_Hsp90-bd"/>
</dbReference>
<evidence type="ECO:0000256" key="12">
    <source>
        <dbReference type="ARBA" id="ARBA00053370"/>
    </source>
</evidence>
<comment type="similarity">
    <text evidence="2">Belongs to the SNF2/RAD54 helicase family.</text>
</comment>
<dbReference type="InterPro" id="IPR044972">
    <property type="entry name" value="Mot1"/>
</dbReference>
<dbReference type="InterPro" id="IPR038718">
    <property type="entry name" value="SNF2-like_sf"/>
</dbReference>
<proteinExistence type="inferred from homology"/>
<dbReference type="Pfam" id="PF12054">
    <property type="entry name" value="DUF3535"/>
    <property type="match status" value="1"/>
</dbReference>
<dbReference type="PANTHER" id="PTHR36498:SF1">
    <property type="entry name" value="TATA-BINDING PROTEIN-ASSOCIATED FACTOR 172"/>
    <property type="match status" value="1"/>
</dbReference>
<keyword evidence="3" id="KW-0677">Repeat</keyword>
<dbReference type="SUPFAM" id="SSF101391">
    <property type="entry name" value="Hsp90 co-chaperone CDC37"/>
    <property type="match status" value="1"/>
</dbReference>
<feature type="region of interest" description="Disordered" evidence="17">
    <location>
        <begin position="680"/>
        <end position="769"/>
    </location>
</feature>
<dbReference type="GO" id="GO:0003677">
    <property type="term" value="F:DNA binding"/>
    <property type="evidence" value="ECO:0007669"/>
    <property type="project" value="UniProtKB-KW"/>
</dbReference>
<comment type="function">
    <text evidence="12">Regulates transcription in association with TATA binding protein (TBP). Removes TBP from the TATA box via its C-terminal ATPase activity. Both transcription activation and repression require its ATPase activity. Part of the NCT transcriptional regulatory complex that acts as a key regulator of ergosterol biosynthesis and the azole exporter cdr1B. The NCT complex binds the promoters of genes linked to azole susceptibility, and especially represses the expression of cdr1B transporter.</text>
</comment>
<evidence type="ECO:0000256" key="17">
    <source>
        <dbReference type="SAM" id="MobiDB-lite"/>
    </source>
</evidence>
<feature type="domain" description="Helicase ATP-binding" evidence="18">
    <location>
        <begin position="1812"/>
        <end position="1985"/>
    </location>
</feature>
<feature type="compositionally biased region" description="Polar residues" evidence="17">
    <location>
        <begin position="2943"/>
        <end position="2956"/>
    </location>
</feature>
<dbReference type="Gene3D" id="3.40.50.10810">
    <property type="entry name" value="Tandem AAA-ATPase domain"/>
    <property type="match status" value="1"/>
</dbReference>